<keyword evidence="12" id="KW-1185">Reference proteome</keyword>
<name>A0A286UK72_9AGAM</name>
<dbReference type="Pfam" id="PF21638">
    <property type="entry name" value="SDA1_C"/>
    <property type="match status" value="1"/>
</dbReference>
<evidence type="ECO:0000256" key="3">
    <source>
        <dbReference type="ARBA" id="ARBA00022517"/>
    </source>
</evidence>
<dbReference type="PANTHER" id="PTHR12730">
    <property type="entry name" value="HSDA/SDA1-RELATED"/>
    <property type="match status" value="1"/>
</dbReference>
<keyword evidence="5 6" id="KW-0539">Nucleus</keyword>
<dbReference type="InterPro" id="IPR007949">
    <property type="entry name" value="SDA1_MD"/>
</dbReference>
<feature type="domain" description="SDA1 N-terminal" evidence="9">
    <location>
        <begin position="65"/>
        <end position="176"/>
    </location>
</feature>
<gene>
    <name evidence="11" type="ORF">PNOK_0490200</name>
</gene>
<dbReference type="GO" id="GO:0042273">
    <property type="term" value="P:ribosomal large subunit biogenesis"/>
    <property type="evidence" value="ECO:0007669"/>
    <property type="project" value="UniProtKB-UniRule"/>
</dbReference>
<dbReference type="GO" id="GO:0005730">
    <property type="term" value="C:nucleolus"/>
    <property type="evidence" value="ECO:0007669"/>
    <property type="project" value="UniProtKB-SubCell"/>
</dbReference>
<feature type="compositionally biased region" description="Basic and acidic residues" evidence="7">
    <location>
        <begin position="698"/>
        <end position="711"/>
    </location>
</feature>
<comment type="subcellular location">
    <subcellularLocation>
        <location evidence="6">Nucleus</location>
        <location evidence="6">Nucleolus</location>
    </subcellularLocation>
</comment>
<dbReference type="Proteomes" id="UP000217199">
    <property type="component" value="Unassembled WGS sequence"/>
</dbReference>
<keyword evidence="2 6" id="KW-0813">Transport</keyword>
<dbReference type="Pfam" id="PF08158">
    <property type="entry name" value="SDA1_HEAT"/>
    <property type="match status" value="2"/>
</dbReference>
<feature type="compositionally biased region" description="Low complexity" evidence="7">
    <location>
        <begin position="540"/>
        <end position="554"/>
    </location>
</feature>
<evidence type="ECO:0000256" key="7">
    <source>
        <dbReference type="SAM" id="MobiDB-lite"/>
    </source>
</evidence>
<accession>A0A286UK72</accession>
<feature type="region of interest" description="Disordered" evidence="7">
    <location>
        <begin position="698"/>
        <end position="772"/>
    </location>
</feature>
<feature type="domain" description="SDA1 middle" evidence="8">
    <location>
        <begin position="556"/>
        <end position="703"/>
    </location>
</feature>
<dbReference type="GO" id="GO:0015031">
    <property type="term" value="P:protein transport"/>
    <property type="evidence" value="ECO:0007669"/>
    <property type="project" value="UniProtKB-KW"/>
</dbReference>
<dbReference type="STRING" id="2282107.A0A286UK72"/>
<dbReference type="InterPro" id="IPR027312">
    <property type="entry name" value="Sda1"/>
</dbReference>
<evidence type="ECO:0000259" key="9">
    <source>
        <dbReference type="Pfam" id="PF08158"/>
    </source>
</evidence>
<feature type="region of interest" description="Disordered" evidence="7">
    <location>
        <begin position="520"/>
        <end position="673"/>
    </location>
</feature>
<comment type="similarity">
    <text evidence="1 6">Belongs to the SDA1 family.</text>
</comment>
<feature type="compositionally biased region" description="Acidic residues" evidence="7">
    <location>
        <begin position="522"/>
        <end position="539"/>
    </location>
</feature>
<keyword evidence="3 6" id="KW-0690">Ribosome biogenesis</keyword>
<dbReference type="GO" id="GO:0000055">
    <property type="term" value="P:ribosomal large subunit export from nucleus"/>
    <property type="evidence" value="ECO:0007669"/>
    <property type="project" value="UniProtKB-UniRule"/>
</dbReference>
<comment type="function">
    <text evidence="6">Required for 60S pre-ribosomal subunits export to the cytoplasm.</text>
</comment>
<dbReference type="InParanoid" id="A0A286UK72"/>
<dbReference type="EMBL" id="NBII01000004">
    <property type="protein sequence ID" value="PAV19968.1"/>
    <property type="molecule type" value="Genomic_DNA"/>
</dbReference>
<feature type="domain" description="SDA1 N-terminal" evidence="9">
    <location>
        <begin position="200"/>
        <end position="451"/>
    </location>
</feature>
<proteinExistence type="inferred from homology"/>
<evidence type="ECO:0000256" key="5">
    <source>
        <dbReference type="ARBA" id="ARBA00023242"/>
    </source>
</evidence>
<evidence type="ECO:0000313" key="12">
    <source>
        <dbReference type="Proteomes" id="UP000217199"/>
    </source>
</evidence>
<evidence type="ECO:0000256" key="1">
    <source>
        <dbReference type="ARBA" id="ARBA00005783"/>
    </source>
</evidence>
<feature type="compositionally biased region" description="Basic and acidic residues" evidence="7">
    <location>
        <begin position="752"/>
        <end position="772"/>
    </location>
</feature>
<evidence type="ECO:0000313" key="11">
    <source>
        <dbReference type="EMBL" id="PAV19968.1"/>
    </source>
</evidence>
<comment type="caution">
    <text evidence="11">The sequence shown here is derived from an EMBL/GenBank/DDBJ whole genome shotgun (WGS) entry which is preliminary data.</text>
</comment>
<dbReference type="InterPro" id="IPR012977">
    <property type="entry name" value="SDA1_N"/>
</dbReference>
<dbReference type="SUPFAM" id="SSF48371">
    <property type="entry name" value="ARM repeat"/>
    <property type="match status" value="1"/>
</dbReference>
<evidence type="ECO:0000256" key="6">
    <source>
        <dbReference type="RuleBase" id="RU365057"/>
    </source>
</evidence>
<dbReference type="AlphaFoldDB" id="A0A286UK72"/>
<protein>
    <recommendedName>
        <fullName evidence="6">Protein SDA1</fullName>
    </recommendedName>
</protein>
<evidence type="ECO:0000259" key="10">
    <source>
        <dbReference type="Pfam" id="PF21638"/>
    </source>
</evidence>
<dbReference type="InterPro" id="IPR016024">
    <property type="entry name" value="ARM-type_fold"/>
</dbReference>
<feature type="compositionally biased region" description="Polar residues" evidence="7">
    <location>
        <begin position="625"/>
        <end position="634"/>
    </location>
</feature>
<dbReference type="FunCoup" id="A0A286UK72">
    <property type="interactions" value="526"/>
</dbReference>
<feature type="compositionally biased region" description="Acidic residues" evidence="7">
    <location>
        <begin position="585"/>
        <end position="604"/>
    </location>
</feature>
<evidence type="ECO:0000259" key="8">
    <source>
        <dbReference type="Pfam" id="PF05285"/>
    </source>
</evidence>
<keyword evidence="4 6" id="KW-0653">Protein transport</keyword>
<evidence type="ECO:0000256" key="4">
    <source>
        <dbReference type="ARBA" id="ARBA00022927"/>
    </source>
</evidence>
<feature type="domain" description="SDA1 C-terminal" evidence="10">
    <location>
        <begin position="723"/>
        <end position="769"/>
    </location>
</feature>
<reference evidence="11 12" key="1">
    <citation type="journal article" date="2017" name="Mol. Ecol.">
        <title>Comparative and population genomic landscape of Phellinus noxius: A hypervariable fungus causing root rot in trees.</title>
        <authorList>
            <person name="Chung C.L."/>
            <person name="Lee T.J."/>
            <person name="Akiba M."/>
            <person name="Lee H.H."/>
            <person name="Kuo T.H."/>
            <person name="Liu D."/>
            <person name="Ke H.M."/>
            <person name="Yokoi T."/>
            <person name="Roa M.B."/>
            <person name="Lu M.J."/>
            <person name="Chang Y.Y."/>
            <person name="Ann P.J."/>
            <person name="Tsai J.N."/>
            <person name="Chen C.Y."/>
            <person name="Tzean S.S."/>
            <person name="Ota Y."/>
            <person name="Hattori T."/>
            <person name="Sahashi N."/>
            <person name="Liou R.F."/>
            <person name="Kikuchi T."/>
            <person name="Tsai I.J."/>
        </authorList>
    </citation>
    <scope>NUCLEOTIDE SEQUENCE [LARGE SCALE GENOMIC DNA]</scope>
    <source>
        <strain evidence="11 12">FFPRI411160</strain>
    </source>
</reference>
<dbReference type="OrthoDB" id="2196187at2759"/>
<dbReference type="InterPro" id="IPR048292">
    <property type="entry name" value="SDA1_C"/>
</dbReference>
<sequence length="772" mass="86967">MVRSHAGRGALLSSNLPQLQNLIKRDPPAYKEEFLQQWNHYKSILNIFQANPVEQSEQFRDVITFISQVAPCYPKETTNFAPEISNLLMNHYGELNADTKKSIISNLIILRKKGALPPTELLKTLFPLLPRTSSSTLRSFIRKTILQEIKTANLQRSNHKLNRAVQAMLFRMVEQGADMDFVFDKGKKPVRSGDVSHSAGDDALWAVFMTKDLWKKGIWNDAKSVSIVSLGCLHPIVKVQSAALHFFLDEDNEDESSDEEDEGPDVKALQHRREINKKTRSGDKKLVKSMKTAKKKAKAKKNEDTHANFAALHLLQDPQTFAEKLFDILSRFDKRYLLDHKILSMQVLCRAMGIHKLCVLPFYTYLLKYLTASQLRIPTILASLASSVHSLTPPDVLTPVLRKLAHEFIHPGVGSEVVAAGLNAICEVCRRQPWAMEEDLLGDLVEYRKSKDKGVITAARSLLQLYRQEMPSMLKRRERGKEASMKGLSIQAAAFGQEAKSGTIEGLDLLEDHIRKLKENADGEVDAEGEDEDNEDDWAGWEVASDSDSSSESDGWIDVSSDSEHELEISDSEDEKDEKKKEEKKEEEDKDDEDSNGDEDEDKSDGEKEQDSMQVDEEEKAPTDLLQSIATTKILTPADFALLNDLRSKATGTSSSSKRKRSDKNTFQPQDGEAIVLGEADILGPRKKAKATYEERMAAIQEGREGREKFGSNKGKKRKANPSSSTNREKARNKPIMMVMASQAVRGKKKASLMEKQRRMAKHNESQKKRKK</sequence>
<dbReference type="Pfam" id="PF05285">
    <property type="entry name" value="SDA1_dom"/>
    <property type="match status" value="1"/>
</dbReference>
<dbReference type="PANTHER" id="PTHR12730:SF0">
    <property type="entry name" value="PROTEIN SDA1 HOMOLOG"/>
    <property type="match status" value="1"/>
</dbReference>
<organism evidence="11 12">
    <name type="scientific">Pyrrhoderma noxium</name>
    <dbReference type="NCBI Taxonomy" id="2282107"/>
    <lineage>
        <taxon>Eukaryota</taxon>
        <taxon>Fungi</taxon>
        <taxon>Dikarya</taxon>
        <taxon>Basidiomycota</taxon>
        <taxon>Agaricomycotina</taxon>
        <taxon>Agaricomycetes</taxon>
        <taxon>Hymenochaetales</taxon>
        <taxon>Hymenochaetaceae</taxon>
        <taxon>Pyrrhoderma</taxon>
    </lineage>
</organism>
<evidence type="ECO:0000256" key="2">
    <source>
        <dbReference type="ARBA" id="ARBA00022448"/>
    </source>
</evidence>